<accession>A0A9Q0K033</accession>
<organism evidence="2 3">
    <name type="scientific">Protea cynaroides</name>
    <dbReference type="NCBI Taxonomy" id="273540"/>
    <lineage>
        <taxon>Eukaryota</taxon>
        <taxon>Viridiplantae</taxon>
        <taxon>Streptophyta</taxon>
        <taxon>Embryophyta</taxon>
        <taxon>Tracheophyta</taxon>
        <taxon>Spermatophyta</taxon>
        <taxon>Magnoliopsida</taxon>
        <taxon>Proteales</taxon>
        <taxon>Proteaceae</taxon>
        <taxon>Protea</taxon>
    </lineage>
</organism>
<proteinExistence type="predicted"/>
<dbReference type="EMBL" id="JAMYWD010000010">
    <property type="protein sequence ID" value="KAJ4958894.1"/>
    <property type="molecule type" value="Genomic_DNA"/>
</dbReference>
<dbReference type="AlphaFoldDB" id="A0A9Q0K033"/>
<reference evidence="2" key="1">
    <citation type="journal article" date="2023" name="Plant J.">
        <title>The genome of the king protea, Protea cynaroides.</title>
        <authorList>
            <person name="Chang J."/>
            <person name="Duong T.A."/>
            <person name="Schoeman C."/>
            <person name="Ma X."/>
            <person name="Roodt D."/>
            <person name="Barker N."/>
            <person name="Li Z."/>
            <person name="Van de Peer Y."/>
            <person name="Mizrachi E."/>
        </authorList>
    </citation>
    <scope>NUCLEOTIDE SEQUENCE</scope>
    <source>
        <tissue evidence="2">Young leaves</tissue>
    </source>
</reference>
<dbReference type="Proteomes" id="UP001141806">
    <property type="component" value="Unassembled WGS sequence"/>
</dbReference>
<name>A0A9Q0K033_9MAGN</name>
<feature type="compositionally biased region" description="Polar residues" evidence="1">
    <location>
        <begin position="17"/>
        <end position="29"/>
    </location>
</feature>
<sequence length="311" mass="33176">MQVGRSNFNDMWRESSSRGGTTWEKNPTARVSNKAGSIIPRDAEFIPFLGRLIDDSNAIGVESMEGAQIGVSGIRSASPVVVPRSVDLDRGVGIGEQSTAAPGGPTPVDGGEQVVDIIGQGQVDIGEFLGFPSLKERVSLDGNQNDCEILEDRGDFGRKQRPKLSRIPLIQWEDAAEDEDSENDDDDIAYEDEEVGGMEEGEIRSPKEGVSSASVVGRSAQRRLPLVQVGVDAVNQGDESSGQIITSSQGGTLMLGENGRVEVVFPNVQSVDRALLNADEALQMSARAFTEVGKRHRGRLGKGNSQGIDAA</sequence>
<evidence type="ECO:0000313" key="2">
    <source>
        <dbReference type="EMBL" id="KAJ4958894.1"/>
    </source>
</evidence>
<feature type="region of interest" description="Disordered" evidence="1">
    <location>
        <begin position="1"/>
        <end position="29"/>
    </location>
</feature>
<gene>
    <name evidence="2" type="ORF">NE237_026005</name>
</gene>
<keyword evidence="3" id="KW-1185">Reference proteome</keyword>
<evidence type="ECO:0000256" key="1">
    <source>
        <dbReference type="SAM" id="MobiDB-lite"/>
    </source>
</evidence>
<evidence type="ECO:0000313" key="3">
    <source>
        <dbReference type="Proteomes" id="UP001141806"/>
    </source>
</evidence>
<protein>
    <submittedName>
        <fullName evidence="2">Uncharacterized protein</fullName>
    </submittedName>
</protein>
<comment type="caution">
    <text evidence="2">The sequence shown here is derived from an EMBL/GenBank/DDBJ whole genome shotgun (WGS) entry which is preliminary data.</text>
</comment>